<evidence type="ECO:0000313" key="1">
    <source>
        <dbReference type="EMBL" id="KAH9594385.1"/>
    </source>
</evidence>
<reference evidence="1" key="2">
    <citation type="journal article" date="2019" name="Gigascience">
        <title>High-quality Schistosoma haematobium genome achieved by single-molecule and long-range sequencing.</title>
        <authorList>
            <person name="Stroehlein A.J."/>
            <person name="Korhonen P.K."/>
            <person name="Chong T.M."/>
            <person name="Lim Y.L."/>
            <person name="Chan K.G."/>
            <person name="Webster B."/>
            <person name="Rollinson D."/>
            <person name="Brindley P.J."/>
            <person name="Gasser R.B."/>
            <person name="Young N.D."/>
        </authorList>
    </citation>
    <scope>NUCLEOTIDE SEQUENCE</scope>
</reference>
<reference evidence="1" key="1">
    <citation type="journal article" date="2012" name="Nat. Genet.">
        <title>Whole-genome sequence of Schistosoma haematobium.</title>
        <authorList>
            <person name="Young N.D."/>
            <person name="Jex A.R."/>
            <person name="Li B."/>
            <person name="Liu S."/>
            <person name="Yang L."/>
            <person name="Xiong Z."/>
            <person name="Li Y."/>
            <person name="Cantacessi C."/>
            <person name="Hall R.S."/>
            <person name="Xu X."/>
            <person name="Chen F."/>
            <person name="Wu X."/>
            <person name="Zerlotini A."/>
            <person name="Oliveira G."/>
            <person name="Hofmann A."/>
            <person name="Zhang G."/>
            <person name="Fang X."/>
            <person name="Kang Y."/>
            <person name="Campbell B.E."/>
            <person name="Loukas A."/>
            <person name="Ranganathan S."/>
            <person name="Rollinson D."/>
            <person name="Rinaldi G."/>
            <person name="Brindley P.J."/>
            <person name="Yang H."/>
            <person name="Wang J."/>
            <person name="Wang J."/>
            <person name="Gasser R.B."/>
        </authorList>
    </citation>
    <scope>NUCLEOTIDE SEQUENCE</scope>
</reference>
<keyword evidence="2" id="KW-1185">Reference proteome</keyword>
<dbReference type="CTD" id="75577423"/>
<reference evidence="1" key="4">
    <citation type="journal article" date="2022" name="PLoS Pathog.">
        <title>Chromosome-level genome of Schistosoma haematobium underpins genome-wide explorations of molecular variation.</title>
        <authorList>
            <person name="Stroehlein A.J."/>
            <person name="Korhonen P.K."/>
            <person name="Lee V.V."/>
            <person name="Ralph S.A."/>
            <person name="Mentink-Kane M."/>
            <person name="You H."/>
            <person name="McManus D.P."/>
            <person name="Tchuente L.T."/>
            <person name="Stothard J.R."/>
            <person name="Kaur P."/>
            <person name="Dudchenko O."/>
            <person name="Aiden E.L."/>
            <person name="Yang B."/>
            <person name="Yang H."/>
            <person name="Emery A.M."/>
            <person name="Webster B.L."/>
            <person name="Brindley P.J."/>
            <person name="Rollinson D."/>
            <person name="Chang B.C.H."/>
            <person name="Gasser R.B."/>
            <person name="Young N.D."/>
        </authorList>
    </citation>
    <scope>NUCLEOTIDE SEQUENCE</scope>
</reference>
<evidence type="ECO:0000313" key="2">
    <source>
        <dbReference type="Proteomes" id="UP000471633"/>
    </source>
</evidence>
<sequence length="99" mass="11419">MQIDNVEASTTVGLHIYNRKTKILKHNTVNTNAITLDGEVLEDMETFTCMDSIIYKQGGSDEDVNAKIDKERVAFLQLKNIWNSKQMSECQYQNQNLQY</sequence>
<dbReference type="KEGG" id="shx:MS3_00005739"/>
<dbReference type="EMBL" id="AMPZ03000001">
    <property type="protein sequence ID" value="KAH9594385.1"/>
    <property type="molecule type" value="Genomic_DNA"/>
</dbReference>
<accession>A0A922LUX2</accession>
<dbReference type="Proteomes" id="UP000471633">
    <property type="component" value="Unassembled WGS sequence"/>
</dbReference>
<proteinExistence type="predicted"/>
<organism evidence="1 2">
    <name type="scientific">Schistosoma haematobium</name>
    <name type="common">Blood fluke</name>
    <dbReference type="NCBI Taxonomy" id="6185"/>
    <lineage>
        <taxon>Eukaryota</taxon>
        <taxon>Metazoa</taxon>
        <taxon>Spiralia</taxon>
        <taxon>Lophotrochozoa</taxon>
        <taxon>Platyhelminthes</taxon>
        <taxon>Trematoda</taxon>
        <taxon>Digenea</taxon>
        <taxon>Strigeidida</taxon>
        <taxon>Schistosomatoidea</taxon>
        <taxon>Schistosomatidae</taxon>
        <taxon>Schistosoma</taxon>
    </lineage>
</organism>
<dbReference type="RefSeq" id="XP_051073499.1">
    <property type="nucleotide sequence ID" value="XM_051213828.1"/>
</dbReference>
<comment type="caution">
    <text evidence="1">The sequence shown here is derived from an EMBL/GenBank/DDBJ whole genome shotgun (WGS) entry which is preliminary data.</text>
</comment>
<reference evidence="1" key="3">
    <citation type="submission" date="2021-06" db="EMBL/GenBank/DDBJ databases">
        <title>Chromosome-level genome assembly for S. haematobium.</title>
        <authorList>
            <person name="Stroehlein A.J."/>
        </authorList>
    </citation>
    <scope>NUCLEOTIDE SEQUENCE</scope>
</reference>
<dbReference type="AlphaFoldDB" id="A0A922LUX2"/>
<gene>
    <name evidence="1" type="primary">LAMC1_28</name>
    <name evidence="1" type="ORF">MS3_00005739</name>
</gene>
<protein>
    <submittedName>
        <fullName evidence="1">Laminin subunit gamma-1</fullName>
    </submittedName>
</protein>
<dbReference type="GeneID" id="75577423"/>
<name>A0A922LUX2_SCHHA</name>